<feature type="domain" description="Response regulatory" evidence="6">
    <location>
        <begin position="9"/>
        <end position="126"/>
    </location>
</feature>
<gene>
    <name evidence="7" type="ORF">J2Z32_001337</name>
</gene>
<dbReference type="InterPro" id="IPR020449">
    <property type="entry name" value="Tscrpt_reg_AraC-type_HTH"/>
</dbReference>
<evidence type="ECO:0000259" key="6">
    <source>
        <dbReference type="PROSITE" id="PS50110"/>
    </source>
</evidence>
<dbReference type="SMART" id="SM00342">
    <property type="entry name" value="HTH_ARAC"/>
    <property type="match status" value="1"/>
</dbReference>
<dbReference type="CDD" id="cd17536">
    <property type="entry name" value="REC_YesN-like"/>
    <property type="match status" value="1"/>
</dbReference>
<dbReference type="SUPFAM" id="SSF46689">
    <property type="entry name" value="Homeodomain-like"/>
    <property type="match status" value="2"/>
</dbReference>
<name>A0ABS4FQ62_9BACL</name>
<dbReference type="Proteomes" id="UP001519272">
    <property type="component" value="Unassembled WGS sequence"/>
</dbReference>
<dbReference type="PANTHER" id="PTHR43280:SF2">
    <property type="entry name" value="HTH-TYPE TRANSCRIPTIONAL REGULATOR EXSA"/>
    <property type="match status" value="1"/>
</dbReference>
<dbReference type="RefSeq" id="WP_210088377.1">
    <property type="nucleotide sequence ID" value="NZ_JAGGKG010000004.1"/>
</dbReference>
<dbReference type="SMART" id="SM00448">
    <property type="entry name" value="REC"/>
    <property type="match status" value="1"/>
</dbReference>
<dbReference type="PROSITE" id="PS50110">
    <property type="entry name" value="RESPONSE_REGULATORY"/>
    <property type="match status" value="1"/>
</dbReference>
<dbReference type="InterPro" id="IPR018060">
    <property type="entry name" value="HTH_AraC"/>
</dbReference>
<dbReference type="InterPro" id="IPR011006">
    <property type="entry name" value="CheY-like_superfamily"/>
</dbReference>
<reference evidence="7 8" key="1">
    <citation type="submission" date="2021-03" db="EMBL/GenBank/DDBJ databases">
        <title>Genomic Encyclopedia of Type Strains, Phase IV (KMG-IV): sequencing the most valuable type-strain genomes for metagenomic binning, comparative biology and taxonomic classification.</title>
        <authorList>
            <person name="Goeker M."/>
        </authorList>
    </citation>
    <scope>NUCLEOTIDE SEQUENCE [LARGE SCALE GENOMIC DNA]</scope>
    <source>
        <strain evidence="7 8">DSM 14349</strain>
    </source>
</reference>
<dbReference type="Gene3D" id="1.10.10.60">
    <property type="entry name" value="Homeodomain-like"/>
    <property type="match status" value="2"/>
</dbReference>
<dbReference type="InterPro" id="IPR041522">
    <property type="entry name" value="CdaR_GGDEF"/>
</dbReference>
<organism evidence="7 8">
    <name type="scientific">Paenibacillus turicensis</name>
    <dbReference type="NCBI Taxonomy" id="160487"/>
    <lineage>
        <taxon>Bacteria</taxon>
        <taxon>Bacillati</taxon>
        <taxon>Bacillota</taxon>
        <taxon>Bacilli</taxon>
        <taxon>Bacillales</taxon>
        <taxon>Paenibacillaceae</taxon>
        <taxon>Paenibacillus</taxon>
    </lineage>
</organism>
<dbReference type="Gene3D" id="3.40.50.2300">
    <property type="match status" value="1"/>
</dbReference>
<keyword evidence="3" id="KW-0804">Transcription</keyword>
<dbReference type="SUPFAM" id="SSF52172">
    <property type="entry name" value="CheY-like"/>
    <property type="match status" value="1"/>
</dbReference>
<keyword evidence="4" id="KW-0597">Phosphoprotein</keyword>
<dbReference type="PROSITE" id="PS01124">
    <property type="entry name" value="HTH_ARAC_FAMILY_2"/>
    <property type="match status" value="1"/>
</dbReference>
<comment type="caution">
    <text evidence="7">The sequence shown here is derived from an EMBL/GenBank/DDBJ whole genome shotgun (WGS) entry which is preliminary data.</text>
</comment>
<keyword evidence="2" id="KW-0238">DNA-binding</keyword>
<evidence type="ECO:0000256" key="3">
    <source>
        <dbReference type="ARBA" id="ARBA00023163"/>
    </source>
</evidence>
<evidence type="ECO:0000256" key="1">
    <source>
        <dbReference type="ARBA" id="ARBA00023015"/>
    </source>
</evidence>
<sequence length="534" mass="61757">MNQLDQPFRVILVDDEPIILRSLKVAIPWEELNISIVGEARNGEQALAMVNELSPHMIISDIRMPGIDGITLMKRVLSDNPKRLFIFISGYGEFEYAREALREGAFDYLLKPIDHEELIEMIKRAKVNLEKQIENDHLLHSVHVLSMLAKERMIAEFIEGGAPSLQQLAWLENSELEQEYFMAVVQLDHYLKLNEEWAMEEKRLWLFAIRNILEEWSITHDGLTVFPFHTGEWILLFRGSHHRRKEALGADIIQQIKANTKLQCSIGFSLNVNGINQLSHAYTSATKALYKRFYLGSEAVLVDQAVHQESELQQTEVKYPKKLENDILEAIRTLNEKVMLSLLNDFQSYIEKQALSKVTAEGIIVRLTVVIYRQFEQLNLLLEWSLEGLLQELQSQGTLVEMIQVLKTNFSKWINEGLTNHNKENVETVIAKAQDYIHNNYHKDLSMEEVAELIDLSISHFCMLFKQVSGYTFLEYLTKIRMDKAKYILKNSNVKVYQVAPLVGYQDPRYFTQVFKKITGMTPSEFREEGASVT</sequence>
<keyword evidence="1" id="KW-0805">Transcription regulation</keyword>
<evidence type="ECO:0000313" key="7">
    <source>
        <dbReference type="EMBL" id="MBP1904714.1"/>
    </source>
</evidence>
<dbReference type="PANTHER" id="PTHR43280">
    <property type="entry name" value="ARAC-FAMILY TRANSCRIPTIONAL REGULATOR"/>
    <property type="match status" value="1"/>
</dbReference>
<feature type="domain" description="HTH araC/xylS-type" evidence="5">
    <location>
        <begin position="431"/>
        <end position="529"/>
    </location>
</feature>
<dbReference type="InterPro" id="IPR001789">
    <property type="entry name" value="Sig_transdc_resp-reg_receiver"/>
</dbReference>
<evidence type="ECO:0000256" key="2">
    <source>
        <dbReference type="ARBA" id="ARBA00023125"/>
    </source>
</evidence>
<evidence type="ECO:0000256" key="4">
    <source>
        <dbReference type="PROSITE-ProRule" id="PRU00169"/>
    </source>
</evidence>
<dbReference type="Pfam" id="PF00072">
    <property type="entry name" value="Response_reg"/>
    <property type="match status" value="1"/>
</dbReference>
<dbReference type="Pfam" id="PF17853">
    <property type="entry name" value="GGDEF_2"/>
    <property type="match status" value="1"/>
</dbReference>
<dbReference type="InterPro" id="IPR009057">
    <property type="entry name" value="Homeodomain-like_sf"/>
</dbReference>
<dbReference type="PRINTS" id="PR00032">
    <property type="entry name" value="HTHARAC"/>
</dbReference>
<keyword evidence="8" id="KW-1185">Reference proteome</keyword>
<dbReference type="EMBL" id="JAGGKG010000004">
    <property type="protein sequence ID" value="MBP1904714.1"/>
    <property type="molecule type" value="Genomic_DNA"/>
</dbReference>
<dbReference type="Pfam" id="PF12833">
    <property type="entry name" value="HTH_18"/>
    <property type="match status" value="1"/>
</dbReference>
<feature type="modified residue" description="4-aspartylphosphate" evidence="4">
    <location>
        <position position="61"/>
    </location>
</feature>
<proteinExistence type="predicted"/>
<evidence type="ECO:0000313" key="8">
    <source>
        <dbReference type="Proteomes" id="UP001519272"/>
    </source>
</evidence>
<protein>
    <submittedName>
        <fullName evidence="7">Two-component system response regulator YesN</fullName>
    </submittedName>
</protein>
<accession>A0ABS4FQ62</accession>
<evidence type="ECO:0000259" key="5">
    <source>
        <dbReference type="PROSITE" id="PS01124"/>
    </source>
</evidence>